<gene>
    <name evidence="4" type="primary">LOC106180156</name>
</gene>
<dbReference type="RefSeq" id="XP_013419512.1">
    <property type="nucleotide sequence ID" value="XM_013564058.1"/>
</dbReference>
<evidence type="ECO:0000256" key="1">
    <source>
        <dbReference type="SAM" id="MobiDB-lite"/>
    </source>
</evidence>
<feature type="region of interest" description="Disordered" evidence="1">
    <location>
        <begin position="86"/>
        <end position="160"/>
    </location>
</feature>
<evidence type="ECO:0000313" key="3">
    <source>
        <dbReference type="Proteomes" id="UP000085678"/>
    </source>
</evidence>
<dbReference type="AlphaFoldDB" id="A0A1S3KAJ0"/>
<protein>
    <submittedName>
        <fullName evidence="4">Uncharacterized protein LOC106180156</fullName>
    </submittedName>
</protein>
<keyword evidence="2" id="KW-0812">Transmembrane</keyword>
<accession>A0A1S3KAJ0</accession>
<feature type="compositionally biased region" description="Basic and acidic residues" evidence="1">
    <location>
        <begin position="93"/>
        <end position="111"/>
    </location>
</feature>
<keyword evidence="2" id="KW-1133">Transmembrane helix</keyword>
<feature type="compositionally biased region" description="Polar residues" evidence="1">
    <location>
        <begin position="135"/>
        <end position="160"/>
    </location>
</feature>
<sequence>MTIQFLVGVQNAVASLLTETTARLFDLISVCVLTGSVVIIHLVMGIIVVKKWFKQKKTLEANTEKFHSLCDVIDVAWRRKMAEKAAIEASQEQGEKTHVSDNSESGSKDASGKSIHSPGKSKKKKTRHRSKVDTEYQTLRNSNEVGMESSDTAETNLSVA</sequence>
<dbReference type="GeneID" id="106180156"/>
<keyword evidence="3" id="KW-1185">Reference proteome</keyword>
<dbReference type="InParanoid" id="A0A1S3KAJ0"/>
<organism evidence="3 4">
    <name type="scientific">Lingula anatina</name>
    <name type="common">Brachiopod</name>
    <name type="synonym">Lingula unguis</name>
    <dbReference type="NCBI Taxonomy" id="7574"/>
    <lineage>
        <taxon>Eukaryota</taxon>
        <taxon>Metazoa</taxon>
        <taxon>Spiralia</taxon>
        <taxon>Lophotrochozoa</taxon>
        <taxon>Brachiopoda</taxon>
        <taxon>Linguliformea</taxon>
        <taxon>Lingulata</taxon>
        <taxon>Lingulida</taxon>
        <taxon>Linguloidea</taxon>
        <taxon>Lingulidae</taxon>
        <taxon>Lingula</taxon>
    </lineage>
</organism>
<reference evidence="4" key="1">
    <citation type="submission" date="2025-08" db="UniProtKB">
        <authorList>
            <consortium name="RefSeq"/>
        </authorList>
    </citation>
    <scope>IDENTIFICATION</scope>
    <source>
        <tissue evidence="4">Gonads</tissue>
    </source>
</reference>
<name>A0A1S3KAJ0_LINAN</name>
<evidence type="ECO:0000313" key="4">
    <source>
        <dbReference type="RefSeq" id="XP_013419512.1"/>
    </source>
</evidence>
<dbReference type="Proteomes" id="UP000085678">
    <property type="component" value="Unplaced"/>
</dbReference>
<keyword evidence="2" id="KW-0472">Membrane</keyword>
<evidence type="ECO:0000256" key="2">
    <source>
        <dbReference type="SAM" id="Phobius"/>
    </source>
</evidence>
<dbReference type="KEGG" id="lak:106180156"/>
<feature type="transmembrane region" description="Helical" evidence="2">
    <location>
        <begin position="27"/>
        <end position="49"/>
    </location>
</feature>
<proteinExistence type="predicted"/>
<feature type="compositionally biased region" description="Basic residues" evidence="1">
    <location>
        <begin position="119"/>
        <end position="130"/>
    </location>
</feature>